<evidence type="ECO:0000313" key="3">
    <source>
        <dbReference type="Proteomes" id="UP001265746"/>
    </source>
</evidence>
<evidence type="ECO:0000313" key="2">
    <source>
        <dbReference type="EMBL" id="KAK2611292.1"/>
    </source>
</evidence>
<feature type="region of interest" description="Disordered" evidence="1">
    <location>
        <begin position="62"/>
        <end position="127"/>
    </location>
</feature>
<feature type="region of interest" description="Disordered" evidence="1">
    <location>
        <begin position="303"/>
        <end position="371"/>
    </location>
</feature>
<evidence type="ECO:0000256" key="1">
    <source>
        <dbReference type="SAM" id="MobiDB-lite"/>
    </source>
</evidence>
<feature type="compositionally biased region" description="Low complexity" evidence="1">
    <location>
        <begin position="248"/>
        <end position="261"/>
    </location>
</feature>
<comment type="caution">
    <text evidence="2">The sequence shown here is derived from an EMBL/GenBank/DDBJ whole genome shotgun (WGS) entry which is preliminary data.</text>
</comment>
<feature type="region of interest" description="Disordered" evidence="1">
    <location>
        <begin position="241"/>
        <end position="264"/>
    </location>
</feature>
<name>A0AAD9SNV5_PHOAM</name>
<organism evidence="2 3">
    <name type="scientific">Phomopsis amygdali</name>
    <name type="common">Fusicoccum amygdali</name>
    <dbReference type="NCBI Taxonomy" id="1214568"/>
    <lineage>
        <taxon>Eukaryota</taxon>
        <taxon>Fungi</taxon>
        <taxon>Dikarya</taxon>
        <taxon>Ascomycota</taxon>
        <taxon>Pezizomycotina</taxon>
        <taxon>Sordariomycetes</taxon>
        <taxon>Sordariomycetidae</taxon>
        <taxon>Diaporthales</taxon>
        <taxon>Diaporthaceae</taxon>
        <taxon>Diaporthe</taxon>
    </lineage>
</organism>
<sequence>MATPEQPTVAPPAGIGAVNVVETPTSPSSAFTLSRFEFETGTKGNEGTKILMVEWDARAATEAAAASSGDADREREQAQNGSDDWEVTWEGKKKGPGSAERGGEEEEVGKKGGRRDRGDNIVLPIRDTDAPEGTRRVYFLLPPGAPIPTLVTISKRSGLTELRTKPLPAIFPEGLVSEDKGTRGVLHTIWAKRRLRELEAEIEAEMRDNGESVGLEMALQERQWIVDHFGLQIDTSSAEAIPLAPHNPDSSSPVSPRSPIGGRLGERLKGLKLATSPAELAAAKEASHNESKNQAAERKITAFTPASGGAGLGRPAGPGGMASLSAVIEGGSGASAPAPERNVDTEEDLFALPMSPRSPEEAKSPFSMLKC</sequence>
<protein>
    <submittedName>
        <fullName evidence="2">Uncharacterized protein</fullName>
    </submittedName>
</protein>
<dbReference type="EMBL" id="JAUJFL010000002">
    <property type="protein sequence ID" value="KAK2611292.1"/>
    <property type="molecule type" value="Genomic_DNA"/>
</dbReference>
<gene>
    <name evidence="2" type="ORF">N8I77_004646</name>
</gene>
<accession>A0AAD9SNV5</accession>
<dbReference type="AlphaFoldDB" id="A0AAD9SNV5"/>
<proteinExistence type="predicted"/>
<feature type="compositionally biased region" description="Gly residues" evidence="1">
    <location>
        <begin position="308"/>
        <end position="320"/>
    </location>
</feature>
<reference evidence="2" key="1">
    <citation type="submission" date="2023-06" db="EMBL/GenBank/DDBJ databases">
        <authorList>
            <person name="Noh H."/>
        </authorList>
    </citation>
    <scope>NUCLEOTIDE SEQUENCE</scope>
    <source>
        <strain evidence="2">DUCC20226</strain>
    </source>
</reference>
<dbReference type="Proteomes" id="UP001265746">
    <property type="component" value="Unassembled WGS sequence"/>
</dbReference>
<keyword evidence="3" id="KW-1185">Reference proteome</keyword>